<reference evidence="1" key="4">
    <citation type="submission" date="2025-09" db="UniProtKB">
        <authorList>
            <consortium name="Ensembl"/>
        </authorList>
    </citation>
    <scope>IDENTIFICATION</scope>
</reference>
<sequence>GLNIRQDTIKLLEENTSKTFSDINLTNVFSGQSPKATEIKTKINQWDLIKLRSFCTAKETIKKKKKKKRQLTEWEKIVSNDATDKGLISKICKQLMQLNSKKANNPMEKWAKDLNKHFSKEDIQMANKHMKKCSTSLTIREIQTKTTMRYHLRPVRMAIINKSTNNKCWRGCGEKRSLLHFW</sequence>
<dbReference type="AlphaFoldDB" id="A0A5G2QLV3"/>
<reference evidence="1" key="3">
    <citation type="submission" date="2025-08" db="UniProtKB">
        <authorList>
            <consortium name="Ensembl"/>
        </authorList>
    </citation>
    <scope>IDENTIFICATION</scope>
</reference>
<protein>
    <submittedName>
        <fullName evidence="1">Uncharacterized protein</fullName>
    </submittedName>
</protein>
<name>A0A5G2QLV3_PIG</name>
<reference evidence="2" key="1">
    <citation type="submission" date="2009-11" db="EMBL/GenBank/DDBJ databases">
        <authorList>
            <consortium name="Porcine genome sequencing project"/>
        </authorList>
    </citation>
    <scope>NUCLEOTIDE SEQUENCE [LARGE SCALE GENOMIC DNA]</scope>
    <source>
        <strain evidence="2">Duroc</strain>
    </source>
</reference>
<proteinExistence type="predicted"/>
<accession>A0A5G2QLV3</accession>
<evidence type="ECO:0000313" key="1">
    <source>
        <dbReference type="Ensembl" id="ENSSSCP00000065557.1"/>
    </source>
</evidence>
<dbReference type="Proteomes" id="UP000008227">
    <property type="component" value="Chromosome 9"/>
</dbReference>
<dbReference type="GeneTree" id="ENSGT01150000286916"/>
<dbReference type="Bgee" id="ENSSSCG00000049961">
    <property type="expression patterns" value="Expressed in pituitary gland and 42 other cell types or tissues"/>
</dbReference>
<reference evidence="1" key="2">
    <citation type="journal article" date="2020" name="Gigascience">
        <title>An improved pig reference genome sequence to enable pig genetics and genomics research.</title>
        <authorList>
            <person name="Warr A."/>
            <person name="Affara N."/>
            <person name="Aken B."/>
            <person name="Beiki H."/>
            <person name="Bickhart D.M."/>
            <person name="Billis K."/>
            <person name="Chow W."/>
            <person name="Eory L."/>
            <person name="Finlayson H.A."/>
            <person name="Flicek P."/>
            <person name="Giron C.G."/>
            <person name="Griffin D.K."/>
            <person name="Hall R."/>
            <person name="Hannum G."/>
            <person name="Hourlier T."/>
            <person name="Howe K."/>
            <person name="Hume D.A."/>
            <person name="Izuogu O."/>
            <person name="Kim K."/>
            <person name="Koren S."/>
            <person name="Liu H."/>
            <person name="Manchanda N."/>
            <person name="Martin F.J."/>
            <person name="Nonneman D.J."/>
            <person name="O'Connor R.E."/>
            <person name="Phillippy A.M."/>
            <person name="Rohrer G.A."/>
            <person name="Rosen B.D."/>
            <person name="Rund L.A."/>
            <person name="Sargent C.A."/>
            <person name="Schook L.B."/>
            <person name="Schroeder S.G."/>
            <person name="Schwartz A.S."/>
            <person name="Skinner B.M."/>
            <person name="Talbot R."/>
            <person name="Tseng E."/>
            <person name="Tuggle C.K."/>
            <person name="Watson M."/>
            <person name="Smith T.P.L."/>
            <person name="Archibald A.L."/>
        </authorList>
    </citation>
    <scope>NUCLEOTIDE SEQUENCE [LARGE SCALE GENOMIC DNA]</scope>
    <source>
        <strain evidence="1">Duroc</strain>
    </source>
</reference>
<dbReference type="Ensembl" id="ENSSSCT00000078586.2">
    <property type="protein sequence ID" value="ENSSSCP00000065557.1"/>
    <property type="gene ID" value="ENSSSCG00000049961.2"/>
</dbReference>
<dbReference type="InParanoid" id="A0A5G2QLV3"/>
<evidence type="ECO:0000313" key="2">
    <source>
        <dbReference type="Proteomes" id="UP000008227"/>
    </source>
</evidence>
<organism evidence="1 2">
    <name type="scientific">Sus scrofa</name>
    <name type="common">Pig</name>
    <dbReference type="NCBI Taxonomy" id="9823"/>
    <lineage>
        <taxon>Eukaryota</taxon>
        <taxon>Metazoa</taxon>
        <taxon>Chordata</taxon>
        <taxon>Craniata</taxon>
        <taxon>Vertebrata</taxon>
        <taxon>Euteleostomi</taxon>
        <taxon>Mammalia</taxon>
        <taxon>Eutheria</taxon>
        <taxon>Laurasiatheria</taxon>
        <taxon>Artiodactyla</taxon>
        <taxon>Suina</taxon>
        <taxon>Suidae</taxon>
        <taxon>Sus</taxon>
    </lineage>
</organism>
<keyword evidence="2" id="KW-1185">Reference proteome</keyword>